<name>A0A1H5SRD2_9PROT</name>
<dbReference type="RefSeq" id="WP_181023734.1">
    <property type="nucleotide sequence ID" value="NZ_FNUX01000003.1"/>
</dbReference>
<organism evidence="3 4">
    <name type="scientific">Nitrosomonas ureae</name>
    <dbReference type="NCBI Taxonomy" id="44577"/>
    <lineage>
        <taxon>Bacteria</taxon>
        <taxon>Pseudomonadati</taxon>
        <taxon>Pseudomonadota</taxon>
        <taxon>Betaproteobacteria</taxon>
        <taxon>Nitrosomonadales</taxon>
        <taxon>Nitrosomonadaceae</taxon>
        <taxon>Nitrosomonas</taxon>
    </lineage>
</organism>
<gene>
    <name evidence="3" type="ORF">SAMN05216334_10338</name>
</gene>
<evidence type="ECO:0000313" key="4">
    <source>
        <dbReference type="Proteomes" id="UP000236753"/>
    </source>
</evidence>
<protein>
    <recommendedName>
        <fullName evidence="5">DUF4832 domain-containing protein</fullName>
    </recommendedName>
</protein>
<dbReference type="AlphaFoldDB" id="A0A1H5SRD2"/>
<feature type="domain" description="DUF4832" evidence="1">
    <location>
        <begin position="443"/>
        <end position="651"/>
    </location>
</feature>
<proteinExistence type="predicted"/>
<sequence>MNNNKLKTAQMPLLGRWLAITTLVLVGGSYVQEVNSTQEGLQNLSNQVGGTSIVIDGNREGWESAVPYISDPSGDKAEAGHIDWNTITMAHDCDDLHIRYKVNDGPAFIPDGYRYNLLVDVDKDPTTGYRGTGNSLSIGADVLIQGGQDKITIFKFTGDPHQEAWGWQQIDFYPVNDKALADGGRDIDFSIRISDLNIFGNGVPSFNWVAWADHSTAIIDFYPDSGFQGDTGDFNTYRFDYTPINGVIANPERGFFASAKVKSGNYKPLDLATLQCYRKNEGISLIHRYFYLEDFVNSDISQQYLDLMQADFNKIRQAGLKVIPRFSYSESSGPNLTPPYNDASKERILSHLNQLSSTLNNNSDLIAVMEAGFIGLWGEWWYSDHFQPDADWNDRADVVFGMLDMLPANRMIQLRTPRYKQNILNNTSPVDLAAAHNGSYLARIGHHNDCFVSSKSDGGTFANASEYSYLEEDTKWVPMSGETCDYNSLFDPDPSRLNCATALNELARFHWSFLNLDWYKPLLRKWVDGSCYAEIEKRLGYRFILLQSVFDNQIIPGNKFKFSLQLKNEGFSAPINPRAAELILRHTGGSVHAFKLSTDPRLWLPGAIHTIAGEVSIPANFPAGDYELLLNLPDPEPKLYPRPEYAIQLANTNSWEAATGYNKLNHTSIAEPPIYYADKVGIIVGKYDTGSLASLINSDADTYDVKALNTSGGKATDWYASTTITALPPDRISELNLIYGGQYSKKKVKQEVYLYNYNSANWDLMDTRSVDNTDDVMVRITLAAPQAYLSSDGKSRVRIRGFKNGNNQFYSWANFLSWKVK</sequence>
<evidence type="ECO:0000259" key="1">
    <source>
        <dbReference type="Pfam" id="PF16116"/>
    </source>
</evidence>
<dbReference type="InterPro" id="IPR032267">
    <property type="entry name" value="DUF4832"/>
</dbReference>
<evidence type="ECO:0000313" key="3">
    <source>
        <dbReference type="EMBL" id="SEF52980.1"/>
    </source>
</evidence>
<reference evidence="3 4" key="1">
    <citation type="submission" date="2016-10" db="EMBL/GenBank/DDBJ databases">
        <authorList>
            <person name="de Groot N.N."/>
        </authorList>
    </citation>
    <scope>NUCLEOTIDE SEQUENCE [LARGE SCALE GENOMIC DNA]</scope>
    <source>
        <strain evidence="3 4">Nm13</strain>
    </source>
</reference>
<dbReference type="InterPro" id="IPR032379">
    <property type="entry name" value="DUF4874"/>
</dbReference>
<dbReference type="Pfam" id="PF16173">
    <property type="entry name" value="DUF4874"/>
    <property type="match status" value="1"/>
</dbReference>
<evidence type="ECO:0000259" key="2">
    <source>
        <dbReference type="Pfam" id="PF16173"/>
    </source>
</evidence>
<accession>A0A1H5SRD2</accession>
<dbReference type="EMBL" id="FNUX01000003">
    <property type="protein sequence ID" value="SEF52980.1"/>
    <property type="molecule type" value="Genomic_DNA"/>
</dbReference>
<evidence type="ECO:0008006" key="5">
    <source>
        <dbReference type="Google" id="ProtNLM"/>
    </source>
</evidence>
<dbReference type="Proteomes" id="UP000236753">
    <property type="component" value="Unassembled WGS sequence"/>
</dbReference>
<dbReference type="Pfam" id="PF16116">
    <property type="entry name" value="DUF4832"/>
    <property type="match status" value="1"/>
</dbReference>
<feature type="domain" description="DUF4874" evidence="2">
    <location>
        <begin position="250"/>
        <end position="419"/>
    </location>
</feature>